<dbReference type="Proteomes" id="UP000221101">
    <property type="component" value="Unassembled WGS sequence"/>
</dbReference>
<protein>
    <recommendedName>
        <fullName evidence="3">Lipoprotein</fullName>
    </recommendedName>
</protein>
<accession>A0A2D0L9Z2</accession>
<sequence length="92" mass="10321">MNKIKFIFITTITPFLSGCGEIIDSQIDKHLPINPQYDGQSIIISSIPPHNTEPRILAEYFSSKCTTIQLDSDFFPSGKNIGKEKLNGHKIK</sequence>
<evidence type="ECO:0000313" key="1">
    <source>
        <dbReference type="EMBL" id="PHM72514.1"/>
    </source>
</evidence>
<evidence type="ECO:0000313" key="2">
    <source>
        <dbReference type="Proteomes" id="UP000221101"/>
    </source>
</evidence>
<comment type="caution">
    <text evidence="1">The sequence shown here is derived from an EMBL/GenBank/DDBJ whole genome shotgun (WGS) entry which is preliminary data.</text>
</comment>
<dbReference type="AlphaFoldDB" id="A0A2D0L9Z2"/>
<dbReference type="RefSeq" id="WP_099142439.1">
    <property type="nucleotide sequence ID" value="NZ_CAWNOR010000049.1"/>
</dbReference>
<name>A0A2D0L9Z2_9GAMM</name>
<dbReference type="EMBL" id="NJCX01000016">
    <property type="protein sequence ID" value="PHM72514.1"/>
    <property type="molecule type" value="Genomic_DNA"/>
</dbReference>
<dbReference type="PROSITE" id="PS51257">
    <property type="entry name" value="PROKAR_LIPOPROTEIN"/>
    <property type="match status" value="1"/>
</dbReference>
<dbReference type="OrthoDB" id="6460503at2"/>
<keyword evidence="2" id="KW-1185">Reference proteome</keyword>
<gene>
    <name evidence="1" type="ORF">Xkoz_02468</name>
</gene>
<reference evidence="1 2" key="1">
    <citation type="journal article" date="2017" name="Nat. Microbiol.">
        <title>Natural product diversity associated with the nematode symbionts Photorhabdus and Xenorhabdus.</title>
        <authorList>
            <person name="Tobias N.J."/>
            <person name="Wolff H."/>
            <person name="Djahanschiri B."/>
            <person name="Grundmann F."/>
            <person name="Kronenwerth M."/>
            <person name="Shi Y.M."/>
            <person name="Simonyi S."/>
            <person name="Grun P."/>
            <person name="Shapiro-Ilan D."/>
            <person name="Pidot S.J."/>
            <person name="Stinear T.P."/>
            <person name="Ebersberger I."/>
            <person name="Bode H.B."/>
        </authorList>
    </citation>
    <scope>NUCLEOTIDE SEQUENCE [LARGE SCALE GENOMIC DNA]</scope>
    <source>
        <strain evidence="1 2">DSM 17907</strain>
    </source>
</reference>
<proteinExistence type="predicted"/>
<evidence type="ECO:0008006" key="3">
    <source>
        <dbReference type="Google" id="ProtNLM"/>
    </source>
</evidence>
<organism evidence="1 2">
    <name type="scientific">Xenorhabdus kozodoii</name>
    <dbReference type="NCBI Taxonomy" id="351676"/>
    <lineage>
        <taxon>Bacteria</taxon>
        <taxon>Pseudomonadati</taxon>
        <taxon>Pseudomonadota</taxon>
        <taxon>Gammaproteobacteria</taxon>
        <taxon>Enterobacterales</taxon>
        <taxon>Morganellaceae</taxon>
        <taxon>Xenorhabdus</taxon>
    </lineage>
</organism>